<dbReference type="Gene3D" id="3.40.1440.10">
    <property type="entry name" value="GIY-YIG endonuclease"/>
    <property type="match status" value="1"/>
</dbReference>
<feature type="domain" description="GIY-YIG" evidence="2">
    <location>
        <begin position="3"/>
        <end position="81"/>
    </location>
</feature>
<comment type="similarity">
    <text evidence="1">Belongs to the UPF0213 family.</text>
</comment>
<sequence length="101" mass="11901">MNKTNYVYILECGDGTYYTGWTVNLEKRIKEHNGELKSSMAKYTRSRRPVKLIYAEEYEDRSEALKRECAIKKLTRSEKEKLVSEKAKLMVQPKDVYARSL</sequence>
<dbReference type="PANTHER" id="PTHR34477:SF1">
    <property type="entry name" value="UPF0213 PROTEIN YHBQ"/>
    <property type="match status" value="1"/>
</dbReference>
<dbReference type="PROSITE" id="PS50164">
    <property type="entry name" value="GIY_YIG"/>
    <property type="match status" value="1"/>
</dbReference>
<evidence type="ECO:0000259" key="2">
    <source>
        <dbReference type="PROSITE" id="PS50164"/>
    </source>
</evidence>
<dbReference type="Proteomes" id="UP000287601">
    <property type="component" value="Chromosome"/>
</dbReference>
<evidence type="ECO:0000313" key="3">
    <source>
        <dbReference type="EMBL" id="QAT43986.1"/>
    </source>
</evidence>
<dbReference type="InterPro" id="IPR000305">
    <property type="entry name" value="GIY-YIG_endonuc"/>
</dbReference>
<dbReference type="SUPFAM" id="SSF82771">
    <property type="entry name" value="GIY-YIG endonuclease"/>
    <property type="match status" value="1"/>
</dbReference>
<reference evidence="3 4" key="1">
    <citation type="submission" date="2019-01" db="EMBL/GenBank/DDBJ databases">
        <title>Draft genomes of a novel of Aminipila strains.</title>
        <authorList>
            <person name="Ma S."/>
        </authorList>
    </citation>
    <scope>NUCLEOTIDE SEQUENCE [LARGE SCALE GENOMIC DNA]</scope>
    <source>
        <strain evidence="4">JN-39</strain>
    </source>
</reference>
<dbReference type="KEGG" id="amij:EQM06_12560"/>
<evidence type="ECO:0000313" key="4">
    <source>
        <dbReference type="Proteomes" id="UP000287601"/>
    </source>
</evidence>
<keyword evidence="4" id="KW-1185">Reference proteome</keyword>
<dbReference type="RefSeq" id="WP_128746693.1">
    <property type="nucleotide sequence ID" value="NZ_CP035281.1"/>
</dbReference>
<proteinExistence type="inferred from homology"/>
<dbReference type="PANTHER" id="PTHR34477">
    <property type="entry name" value="UPF0213 PROTEIN YHBQ"/>
    <property type="match status" value="1"/>
</dbReference>
<dbReference type="Pfam" id="PF01541">
    <property type="entry name" value="GIY-YIG"/>
    <property type="match status" value="1"/>
</dbReference>
<dbReference type="SMART" id="SM00465">
    <property type="entry name" value="GIYc"/>
    <property type="match status" value="1"/>
</dbReference>
<accession>A0A410PYS2</accession>
<gene>
    <name evidence="3" type="ORF">EQM06_12560</name>
</gene>
<name>A0A410PYS2_9FIRM</name>
<protein>
    <submittedName>
        <fullName evidence="3">GIY-YIG nuclease family protein</fullName>
    </submittedName>
</protein>
<dbReference type="InterPro" id="IPR035901">
    <property type="entry name" value="GIY-YIG_endonuc_sf"/>
</dbReference>
<dbReference type="CDD" id="cd10456">
    <property type="entry name" value="GIY-YIG_UPF0213"/>
    <property type="match status" value="1"/>
</dbReference>
<dbReference type="EMBL" id="CP035281">
    <property type="protein sequence ID" value="QAT43986.1"/>
    <property type="molecule type" value="Genomic_DNA"/>
</dbReference>
<evidence type="ECO:0000256" key="1">
    <source>
        <dbReference type="ARBA" id="ARBA00007435"/>
    </source>
</evidence>
<dbReference type="InterPro" id="IPR050190">
    <property type="entry name" value="UPF0213_domain"/>
</dbReference>
<dbReference type="AlphaFoldDB" id="A0A410PYS2"/>
<dbReference type="OrthoDB" id="9807770at2"/>
<organism evidence="3 4">
    <name type="scientific">Aminipila luticellarii</name>
    <dbReference type="NCBI Taxonomy" id="2507160"/>
    <lineage>
        <taxon>Bacteria</taxon>
        <taxon>Bacillati</taxon>
        <taxon>Bacillota</taxon>
        <taxon>Clostridia</taxon>
        <taxon>Peptostreptococcales</taxon>
        <taxon>Anaerovoracaceae</taxon>
        <taxon>Aminipila</taxon>
    </lineage>
</organism>